<dbReference type="InterPro" id="IPR000719">
    <property type="entry name" value="Prot_kinase_dom"/>
</dbReference>
<keyword evidence="3" id="KW-0418">Kinase</keyword>
<feature type="domain" description="Protein kinase" evidence="6">
    <location>
        <begin position="1"/>
        <end position="172"/>
    </location>
</feature>
<dbReference type="EMBL" id="CALNXK010000139">
    <property type="protein sequence ID" value="CAH3167032.1"/>
    <property type="molecule type" value="Genomic_DNA"/>
</dbReference>
<dbReference type="Gene3D" id="3.40.50.300">
    <property type="entry name" value="P-loop containing nucleotide triphosphate hydrolases"/>
    <property type="match status" value="1"/>
</dbReference>
<accession>A0ABN8QMS0</accession>
<name>A0ABN8QMS0_9CNID</name>
<keyword evidence="4" id="KW-0067">ATP-binding</keyword>
<feature type="region of interest" description="Disordered" evidence="5">
    <location>
        <begin position="560"/>
        <end position="584"/>
    </location>
</feature>
<keyword evidence="2" id="KW-0547">Nucleotide-binding</keyword>
<comment type="caution">
    <text evidence="7">The sequence shown here is derived from an EMBL/GenBank/DDBJ whole genome shotgun (WGS) entry which is preliminary data.</text>
</comment>
<keyword evidence="1" id="KW-0808">Transferase</keyword>
<dbReference type="InterPro" id="IPR011009">
    <property type="entry name" value="Kinase-like_dom_sf"/>
</dbReference>
<dbReference type="SUPFAM" id="SSF52540">
    <property type="entry name" value="P-loop containing nucleoside triphosphate hydrolases"/>
    <property type="match status" value="1"/>
</dbReference>
<evidence type="ECO:0000256" key="3">
    <source>
        <dbReference type="ARBA" id="ARBA00022777"/>
    </source>
</evidence>
<evidence type="ECO:0000256" key="4">
    <source>
        <dbReference type="ARBA" id="ARBA00022840"/>
    </source>
</evidence>
<dbReference type="PROSITE" id="PS50011">
    <property type="entry name" value="PROTEIN_KINASE_DOM"/>
    <property type="match status" value="1"/>
</dbReference>
<dbReference type="SUPFAM" id="SSF56112">
    <property type="entry name" value="Protein kinase-like (PK-like)"/>
    <property type="match status" value="1"/>
</dbReference>
<evidence type="ECO:0000313" key="7">
    <source>
        <dbReference type="EMBL" id="CAH3167032.1"/>
    </source>
</evidence>
<protein>
    <recommendedName>
        <fullName evidence="6">Protein kinase domain-containing protein</fullName>
    </recommendedName>
</protein>
<dbReference type="Proteomes" id="UP001159405">
    <property type="component" value="Unassembled WGS sequence"/>
</dbReference>
<evidence type="ECO:0000259" key="6">
    <source>
        <dbReference type="PROSITE" id="PS50011"/>
    </source>
</evidence>
<dbReference type="InterPro" id="IPR027417">
    <property type="entry name" value="P-loop_NTPase"/>
</dbReference>
<dbReference type="PANTHER" id="PTHR44329">
    <property type="entry name" value="SERINE/THREONINE-PROTEIN KINASE TNNI3K-RELATED"/>
    <property type="match status" value="1"/>
</dbReference>
<dbReference type="PANTHER" id="PTHR44329:SF288">
    <property type="entry name" value="MITOGEN-ACTIVATED PROTEIN KINASE KINASE KINASE 20"/>
    <property type="match status" value="1"/>
</dbReference>
<gene>
    <name evidence="7" type="ORF">PLOB_00008002</name>
</gene>
<dbReference type="InterPro" id="IPR051681">
    <property type="entry name" value="Ser/Thr_Kinases-Pseudokinases"/>
</dbReference>
<evidence type="ECO:0000256" key="2">
    <source>
        <dbReference type="ARBA" id="ARBA00022741"/>
    </source>
</evidence>
<reference evidence="7 8" key="1">
    <citation type="submission" date="2022-05" db="EMBL/GenBank/DDBJ databases">
        <authorList>
            <consortium name="Genoscope - CEA"/>
            <person name="William W."/>
        </authorList>
    </citation>
    <scope>NUCLEOTIDE SEQUENCE [LARGE SCALE GENOMIC DNA]</scope>
</reference>
<proteinExistence type="predicted"/>
<evidence type="ECO:0000313" key="8">
    <source>
        <dbReference type="Proteomes" id="UP001159405"/>
    </source>
</evidence>
<keyword evidence="8" id="KW-1185">Reference proteome</keyword>
<dbReference type="Gene3D" id="1.10.510.10">
    <property type="entry name" value="Transferase(Phosphotransferase) domain 1"/>
    <property type="match status" value="1"/>
</dbReference>
<dbReference type="InterPro" id="IPR011545">
    <property type="entry name" value="DEAD/DEAH_box_helicase_dom"/>
</dbReference>
<sequence>MHGVTSGLAFLHNHNIVDCDLEAANVFIGDDGEGKYKVKLGDFGMARFDFEQFSVSILPSNNDVVMGTVAYTAPELLERGTKPSFQSDMYSLGMVMTEFSLPDRSTPWEGELANSALIYDYIRRRERPAVTEENLTGLSDDNARQWMRLLRACWDQDPSRRPSATDAHHAMMSICGPEPGNNYKTFEQLSDENPDTLFVPLSNHQGMAVELMDEVVSSFTSQNKSISEDLKNDLASNFQASDRSNSCVYLCTKIAHELLKCEEVFAHKIASLIQNVAEETIRSLPNRVNHLRKVSDYADVYDALQIMNQHAIINTQYTTTEILVRQSSDNLEDKQRHLKSALKSLEKSKNAEGKAFAVYTCNPYAILVGVVRSTFIIIDTHEVHEEVGGKDSGLLVLFNLKSIQKDNVLDGVVNWISLRIKRSIKDYSTKLHSLVLLQAKSDVGSVDEDEFVISDSEDLDILNASIEIERHLQCIDSNDCVEVEEKENDRPQNEKVNKIKPDLKDHKIGSWVCPTSSKSTEKDYSPQEKKDTVAYLMMRQKPTETVIADAGEVEHLYVTPEMEQSEGSPPSNTTNKNDHGNYTLPEELPAVKEDDLILWKGHLTKFGLNSLNDFQIQAIQSVQLGRDVIVVQPTGSGKSLCFQLPFLFEREKFVVVITPIK</sequence>
<organism evidence="7 8">
    <name type="scientific">Porites lobata</name>
    <dbReference type="NCBI Taxonomy" id="104759"/>
    <lineage>
        <taxon>Eukaryota</taxon>
        <taxon>Metazoa</taxon>
        <taxon>Cnidaria</taxon>
        <taxon>Anthozoa</taxon>
        <taxon>Hexacorallia</taxon>
        <taxon>Scleractinia</taxon>
        <taxon>Fungiina</taxon>
        <taxon>Poritidae</taxon>
        <taxon>Porites</taxon>
    </lineage>
</organism>
<feature type="compositionally biased region" description="Polar residues" evidence="5">
    <location>
        <begin position="565"/>
        <end position="575"/>
    </location>
</feature>
<dbReference type="Pfam" id="PF00270">
    <property type="entry name" value="DEAD"/>
    <property type="match status" value="1"/>
</dbReference>
<dbReference type="SMART" id="SM00220">
    <property type="entry name" value="S_TKc"/>
    <property type="match status" value="1"/>
</dbReference>
<dbReference type="Pfam" id="PF00069">
    <property type="entry name" value="Pkinase"/>
    <property type="match status" value="1"/>
</dbReference>
<evidence type="ECO:0000256" key="5">
    <source>
        <dbReference type="SAM" id="MobiDB-lite"/>
    </source>
</evidence>
<evidence type="ECO:0000256" key="1">
    <source>
        <dbReference type="ARBA" id="ARBA00022679"/>
    </source>
</evidence>